<comment type="caution">
    <text evidence="1">The sequence shown here is derived from an EMBL/GenBank/DDBJ whole genome shotgun (WGS) entry which is preliminary data.</text>
</comment>
<protein>
    <submittedName>
        <fullName evidence="1">CAPN8 isoform 9</fullName>
    </submittedName>
</protein>
<proteinExistence type="predicted"/>
<dbReference type="Proteomes" id="UP000236370">
    <property type="component" value="Unassembled WGS sequence"/>
</dbReference>
<evidence type="ECO:0000313" key="2">
    <source>
        <dbReference type="Proteomes" id="UP000236370"/>
    </source>
</evidence>
<name>A0A2J8K952_PANTR</name>
<organism evidence="1 2">
    <name type="scientific">Pan troglodytes</name>
    <name type="common">Chimpanzee</name>
    <dbReference type="NCBI Taxonomy" id="9598"/>
    <lineage>
        <taxon>Eukaryota</taxon>
        <taxon>Metazoa</taxon>
        <taxon>Chordata</taxon>
        <taxon>Craniata</taxon>
        <taxon>Vertebrata</taxon>
        <taxon>Euteleostomi</taxon>
        <taxon>Mammalia</taxon>
        <taxon>Eutheria</taxon>
        <taxon>Euarchontoglires</taxon>
        <taxon>Primates</taxon>
        <taxon>Haplorrhini</taxon>
        <taxon>Catarrhini</taxon>
        <taxon>Hominidae</taxon>
        <taxon>Pan</taxon>
    </lineage>
</organism>
<sequence length="38" mass="4181">ELCPSPQFIIGGATRTDICQGGLETRWMRIGLVGFRSN</sequence>
<accession>A0A2J8K952</accession>
<evidence type="ECO:0000313" key="1">
    <source>
        <dbReference type="EMBL" id="PNI31571.1"/>
    </source>
</evidence>
<dbReference type="AlphaFoldDB" id="A0A2J8K952"/>
<feature type="non-terminal residue" evidence="1">
    <location>
        <position position="1"/>
    </location>
</feature>
<dbReference type="EMBL" id="NBAG03000383">
    <property type="protein sequence ID" value="PNI31571.1"/>
    <property type="molecule type" value="Genomic_DNA"/>
</dbReference>
<gene>
    <name evidence="1" type="ORF">CK820_G0040444</name>
</gene>
<reference evidence="1 2" key="1">
    <citation type="submission" date="2017-12" db="EMBL/GenBank/DDBJ databases">
        <title>High-resolution comparative analysis of great ape genomes.</title>
        <authorList>
            <person name="Pollen A."/>
            <person name="Hastie A."/>
            <person name="Hormozdiari F."/>
            <person name="Dougherty M."/>
            <person name="Liu R."/>
            <person name="Chaisson M."/>
            <person name="Hoppe E."/>
            <person name="Hill C."/>
            <person name="Pang A."/>
            <person name="Hillier L."/>
            <person name="Baker C."/>
            <person name="Armstrong J."/>
            <person name="Shendure J."/>
            <person name="Paten B."/>
            <person name="Wilson R."/>
            <person name="Chao H."/>
            <person name="Schneider V."/>
            <person name="Ventura M."/>
            <person name="Kronenberg Z."/>
            <person name="Murali S."/>
            <person name="Gordon D."/>
            <person name="Cantsilieris S."/>
            <person name="Munson K."/>
            <person name="Nelson B."/>
            <person name="Raja A."/>
            <person name="Underwood J."/>
            <person name="Diekhans M."/>
            <person name="Fiddes I."/>
            <person name="Haussler D."/>
            <person name="Eichler E."/>
        </authorList>
    </citation>
    <scope>NUCLEOTIDE SEQUENCE [LARGE SCALE GENOMIC DNA]</scope>
    <source>
        <strain evidence="1">Yerkes chimp pedigree #C0471</strain>
    </source>
</reference>